<dbReference type="OMA" id="IACCGLP"/>
<reference evidence="2 3" key="1">
    <citation type="submission" date="2016-02" db="EMBL/GenBank/DDBJ databases">
        <title>Genome analysis of coral dinoflagellate symbionts highlights evolutionary adaptations to a symbiotic lifestyle.</title>
        <authorList>
            <person name="Aranda M."/>
            <person name="Li Y."/>
            <person name="Liew Y.J."/>
            <person name="Baumgarten S."/>
            <person name="Simakov O."/>
            <person name="Wilson M."/>
            <person name="Piel J."/>
            <person name="Ashoor H."/>
            <person name="Bougouffa S."/>
            <person name="Bajic V.B."/>
            <person name="Ryu T."/>
            <person name="Ravasi T."/>
            <person name="Bayer T."/>
            <person name="Micklem G."/>
            <person name="Kim H."/>
            <person name="Bhak J."/>
            <person name="Lajeunesse T.C."/>
            <person name="Voolstra C.R."/>
        </authorList>
    </citation>
    <scope>NUCLEOTIDE SEQUENCE [LARGE SCALE GENOMIC DNA]</scope>
    <source>
        <strain evidence="2 3">CCMP2467</strain>
    </source>
</reference>
<organism evidence="2 3">
    <name type="scientific">Symbiodinium microadriaticum</name>
    <name type="common">Dinoflagellate</name>
    <name type="synonym">Zooxanthella microadriatica</name>
    <dbReference type="NCBI Taxonomy" id="2951"/>
    <lineage>
        <taxon>Eukaryota</taxon>
        <taxon>Sar</taxon>
        <taxon>Alveolata</taxon>
        <taxon>Dinophyceae</taxon>
        <taxon>Suessiales</taxon>
        <taxon>Symbiodiniaceae</taxon>
        <taxon>Symbiodinium</taxon>
    </lineage>
</organism>
<evidence type="ECO:0000313" key="2">
    <source>
        <dbReference type="EMBL" id="OLP86239.1"/>
    </source>
</evidence>
<gene>
    <name evidence="2" type="ORF">AK812_SmicGene32682</name>
</gene>
<feature type="coiled-coil region" evidence="1">
    <location>
        <begin position="58"/>
        <end position="86"/>
    </location>
</feature>
<protein>
    <submittedName>
        <fullName evidence="2">Uncharacterized protein</fullName>
    </submittedName>
</protein>
<evidence type="ECO:0000256" key="1">
    <source>
        <dbReference type="SAM" id="Coils"/>
    </source>
</evidence>
<dbReference type="AlphaFoldDB" id="A0A1Q9CTH6"/>
<accession>A0A1Q9CTH6</accession>
<evidence type="ECO:0000313" key="3">
    <source>
        <dbReference type="Proteomes" id="UP000186817"/>
    </source>
</evidence>
<sequence length="279" mass="29153">MADASIDRLIEALAAKLPAKATRQTVELALRAAIDAVPKSQLRDKLLLKEGRWVRAILQRLAERIENEVQDSAAAVEQEAAEQEEVAEGVEGLAPAPGAAYRGIDGSSPKDCLVHCRQLLHEALVSVNPCARGTEAVQGLVSLLAPEAKGPAWQLDLTTLDLVAQMVPTAATALGVVGQQETPAAWKRFQGLALSAPLHAKVGAAKEDRVKEASARIGGTLALLACPRGARAALRIGIACCGLPGTAKRLARLAPVARGADVQLYIALSRSIVKNDGGA</sequence>
<keyword evidence="1" id="KW-0175">Coiled coil</keyword>
<proteinExistence type="predicted"/>
<name>A0A1Q9CTH6_SYMMI</name>
<keyword evidence="3" id="KW-1185">Reference proteome</keyword>
<dbReference type="OrthoDB" id="10509905at2759"/>
<dbReference type="EMBL" id="LSRX01000927">
    <property type="protein sequence ID" value="OLP86239.1"/>
    <property type="molecule type" value="Genomic_DNA"/>
</dbReference>
<dbReference type="Proteomes" id="UP000186817">
    <property type="component" value="Unassembled WGS sequence"/>
</dbReference>
<comment type="caution">
    <text evidence="2">The sequence shown here is derived from an EMBL/GenBank/DDBJ whole genome shotgun (WGS) entry which is preliminary data.</text>
</comment>